<name>A0A0V0Z626_9BILA</name>
<organism evidence="2 3">
    <name type="scientific">Trichinella patagoniensis</name>
    <dbReference type="NCBI Taxonomy" id="990121"/>
    <lineage>
        <taxon>Eukaryota</taxon>
        <taxon>Metazoa</taxon>
        <taxon>Ecdysozoa</taxon>
        <taxon>Nematoda</taxon>
        <taxon>Enoplea</taxon>
        <taxon>Dorylaimia</taxon>
        <taxon>Trichinellida</taxon>
        <taxon>Trichinellidae</taxon>
        <taxon>Trichinella</taxon>
    </lineage>
</organism>
<evidence type="ECO:0000313" key="3">
    <source>
        <dbReference type="Proteomes" id="UP000054783"/>
    </source>
</evidence>
<dbReference type="EMBL" id="JYDQ01000387">
    <property type="protein sequence ID" value="KRY07919.1"/>
    <property type="molecule type" value="Genomic_DNA"/>
</dbReference>
<dbReference type="AlphaFoldDB" id="A0A0V0Z626"/>
<evidence type="ECO:0000256" key="1">
    <source>
        <dbReference type="SAM" id="Phobius"/>
    </source>
</evidence>
<feature type="transmembrane region" description="Helical" evidence="1">
    <location>
        <begin position="152"/>
        <end position="170"/>
    </location>
</feature>
<feature type="non-terminal residue" evidence="2">
    <location>
        <position position="1"/>
    </location>
</feature>
<keyword evidence="3" id="KW-1185">Reference proteome</keyword>
<sequence>LKTLEQTVHTCMLCVRSSVGALLFVLRVLVATALIPGLPWVSSAFSEAVRDISGKRGDSGMFPHAVLVLNRMFSRAGGISLISECAQFRVTTATLSAVSSNNGWQMPKLFKGADAAFDVWRLLLSIVVQTKGTMLTSGHSAGVLFNKGGADLLSAAVALLMVNLVTILLFSRASLFDIDLSLLLRTAVWDTDGFLDVPGFLRVFAHLNEQIMHVKDPGPSLGTQGRMYEGATPVFRQGLLTFSPSFFGDINRAALIAEGLPTIDSTCSTEPKSTPCLQRAMCSLTSQYMVLYRGALRKEGGAVSSGLLTQSYCRTTIYQIVEDSELYDGLWERPEAFMECG</sequence>
<feature type="transmembrane region" description="Helical" evidence="1">
    <location>
        <begin position="21"/>
        <end position="41"/>
    </location>
</feature>
<accession>A0A0V0Z626</accession>
<protein>
    <submittedName>
        <fullName evidence="2">Uncharacterized protein</fullName>
    </submittedName>
</protein>
<proteinExistence type="predicted"/>
<keyword evidence="1" id="KW-1133">Transmembrane helix</keyword>
<reference evidence="2 3" key="1">
    <citation type="submission" date="2015-01" db="EMBL/GenBank/DDBJ databases">
        <title>Evolution of Trichinella species and genotypes.</title>
        <authorList>
            <person name="Korhonen P.K."/>
            <person name="Edoardo P."/>
            <person name="Giuseppe L.R."/>
            <person name="Gasser R.B."/>
        </authorList>
    </citation>
    <scope>NUCLEOTIDE SEQUENCE [LARGE SCALE GENOMIC DNA]</scope>
    <source>
        <strain evidence="2">ISS2496</strain>
    </source>
</reference>
<comment type="caution">
    <text evidence="2">The sequence shown here is derived from an EMBL/GenBank/DDBJ whole genome shotgun (WGS) entry which is preliminary data.</text>
</comment>
<keyword evidence="1" id="KW-0812">Transmembrane</keyword>
<dbReference type="OrthoDB" id="5926912at2759"/>
<gene>
    <name evidence="2" type="ORF">T12_14977</name>
</gene>
<evidence type="ECO:0000313" key="2">
    <source>
        <dbReference type="EMBL" id="KRY07919.1"/>
    </source>
</evidence>
<dbReference type="Proteomes" id="UP000054783">
    <property type="component" value="Unassembled WGS sequence"/>
</dbReference>
<keyword evidence="1" id="KW-0472">Membrane</keyword>